<dbReference type="EMBL" id="QJTF01000029">
    <property type="protein sequence ID" value="PYE86270.1"/>
    <property type="molecule type" value="Genomic_DNA"/>
</dbReference>
<dbReference type="EMBL" id="QJTF01000021">
    <property type="protein sequence ID" value="PYE86637.1"/>
    <property type="molecule type" value="Genomic_DNA"/>
</dbReference>
<gene>
    <name evidence="7" type="ORF">C7477_115103</name>
    <name evidence="6" type="ORF">C7477_1211</name>
    <name evidence="5" type="ORF">C7477_1221</name>
    <name evidence="4" type="ORF">C7477_12545</name>
    <name evidence="3" type="ORF">C7477_1291</name>
    <name evidence="2" type="ORF">C7477_13021</name>
    <name evidence="1" type="ORF">C7477_1497</name>
</gene>
<organism evidence="3 8">
    <name type="scientific">Phyllobacterium leguminum</name>
    <dbReference type="NCBI Taxonomy" id="314237"/>
    <lineage>
        <taxon>Bacteria</taxon>
        <taxon>Pseudomonadati</taxon>
        <taxon>Pseudomonadota</taxon>
        <taxon>Alphaproteobacteria</taxon>
        <taxon>Hyphomicrobiales</taxon>
        <taxon>Phyllobacteriaceae</taxon>
        <taxon>Phyllobacterium</taxon>
    </lineage>
</organism>
<evidence type="ECO:0008006" key="9">
    <source>
        <dbReference type="Google" id="ProtNLM"/>
    </source>
</evidence>
<proteinExistence type="predicted"/>
<dbReference type="EMBL" id="QJTF01000015">
    <property type="protein sequence ID" value="PYE87247.1"/>
    <property type="molecule type" value="Genomic_DNA"/>
</dbReference>
<evidence type="ECO:0000313" key="5">
    <source>
        <dbReference type="EMBL" id="PYE86575.1"/>
    </source>
</evidence>
<accession>A0A318SWJ2</accession>
<dbReference type="EMBL" id="QJTF01000030">
    <property type="protein sequence ID" value="PYE85338.1"/>
    <property type="molecule type" value="Genomic_DNA"/>
</dbReference>
<evidence type="ECO:0000313" key="6">
    <source>
        <dbReference type="EMBL" id="PYE86637.1"/>
    </source>
</evidence>
<protein>
    <recommendedName>
        <fullName evidence="9">Transposase IS116/IS110/IS902 family protein</fullName>
    </recommendedName>
</protein>
<dbReference type="EMBL" id="QJTF01000022">
    <property type="protein sequence ID" value="PYE86575.1"/>
    <property type="molecule type" value="Genomic_DNA"/>
</dbReference>
<reference evidence="3 8" key="1">
    <citation type="submission" date="2018-06" db="EMBL/GenBank/DDBJ databases">
        <title>Genomic Encyclopedia of Type Strains, Phase III (KMG-III): the genomes of soil and plant-associated and newly described type strains.</title>
        <authorList>
            <person name="Whitman W."/>
        </authorList>
    </citation>
    <scope>NUCLEOTIDE SEQUENCE [LARGE SCALE GENOMIC DNA]</scope>
    <source>
        <strain evidence="3 8">ORS 1419</strain>
    </source>
</reference>
<evidence type="ECO:0000313" key="2">
    <source>
        <dbReference type="EMBL" id="PYE85338.1"/>
    </source>
</evidence>
<dbReference type="AlphaFoldDB" id="A0A318SWJ2"/>
<dbReference type="EMBL" id="QJTF01000025">
    <property type="protein sequence ID" value="PYE86452.1"/>
    <property type="molecule type" value="Genomic_DNA"/>
</dbReference>
<comment type="caution">
    <text evidence="3">The sequence shown here is derived from an EMBL/GenBank/DDBJ whole genome shotgun (WGS) entry which is preliminary data.</text>
</comment>
<dbReference type="Proteomes" id="UP000247454">
    <property type="component" value="Unassembled WGS sequence"/>
</dbReference>
<dbReference type="EMBL" id="QJTF01000049">
    <property type="protein sequence ID" value="PYE84206.1"/>
    <property type="molecule type" value="Genomic_DNA"/>
</dbReference>
<evidence type="ECO:0000313" key="7">
    <source>
        <dbReference type="EMBL" id="PYE87247.1"/>
    </source>
</evidence>
<evidence type="ECO:0000313" key="3">
    <source>
        <dbReference type="EMBL" id="PYE86270.1"/>
    </source>
</evidence>
<name>A0A318SWJ2_9HYPH</name>
<keyword evidence="8" id="KW-1185">Reference proteome</keyword>
<feature type="non-terminal residue" evidence="3">
    <location>
        <position position="1"/>
    </location>
</feature>
<evidence type="ECO:0000313" key="1">
    <source>
        <dbReference type="EMBL" id="PYE84206.1"/>
    </source>
</evidence>
<sequence>GRRHIRPMLFIAALTAIRGKNDLAAAYKAFLKAGKPKRLALAAIMRKIIIRANARIRDQIAPKPQLT</sequence>
<evidence type="ECO:0000313" key="8">
    <source>
        <dbReference type="Proteomes" id="UP000247454"/>
    </source>
</evidence>
<evidence type="ECO:0000313" key="4">
    <source>
        <dbReference type="EMBL" id="PYE86452.1"/>
    </source>
</evidence>